<dbReference type="GO" id="GO:0000155">
    <property type="term" value="F:phosphorelay sensor kinase activity"/>
    <property type="evidence" value="ECO:0007669"/>
    <property type="project" value="InterPro"/>
</dbReference>
<evidence type="ECO:0000256" key="3">
    <source>
        <dbReference type="ARBA" id="ARBA00022553"/>
    </source>
</evidence>
<comment type="caution">
    <text evidence="9">The sequence shown here is derived from an EMBL/GenBank/DDBJ whole genome shotgun (WGS) entry which is preliminary data.</text>
</comment>
<accession>A0A9D1WAU4</accession>
<keyword evidence="4" id="KW-0808">Transferase</keyword>
<protein>
    <recommendedName>
        <fullName evidence="2">histidine kinase</fullName>
        <ecNumber evidence="2">2.7.13.3</ecNumber>
    </recommendedName>
</protein>
<dbReference type="Pfam" id="PF00512">
    <property type="entry name" value="HisKA"/>
    <property type="match status" value="1"/>
</dbReference>
<keyword evidence="7" id="KW-0472">Membrane</keyword>
<dbReference type="PANTHER" id="PTHR43711:SF26">
    <property type="entry name" value="SENSOR HISTIDINE KINASE RCSC"/>
    <property type="match status" value="1"/>
</dbReference>
<dbReference type="SUPFAM" id="SSF47384">
    <property type="entry name" value="Homodimeric domain of signal transducing histidine kinase"/>
    <property type="match status" value="1"/>
</dbReference>
<evidence type="ECO:0000256" key="4">
    <source>
        <dbReference type="ARBA" id="ARBA00022679"/>
    </source>
</evidence>
<evidence type="ECO:0000313" key="9">
    <source>
        <dbReference type="EMBL" id="HIX55653.1"/>
    </source>
</evidence>
<reference evidence="9" key="2">
    <citation type="submission" date="2021-04" db="EMBL/GenBank/DDBJ databases">
        <authorList>
            <person name="Gilroy R."/>
        </authorList>
    </citation>
    <scope>NUCLEOTIDE SEQUENCE</scope>
    <source>
        <strain evidence="9">1719</strain>
    </source>
</reference>
<feature type="transmembrane region" description="Helical" evidence="7">
    <location>
        <begin position="298"/>
        <end position="320"/>
    </location>
</feature>
<organism evidence="9 10">
    <name type="scientific">Candidatus Sphingobacterium stercoripullorum</name>
    <dbReference type="NCBI Taxonomy" id="2838759"/>
    <lineage>
        <taxon>Bacteria</taxon>
        <taxon>Pseudomonadati</taxon>
        <taxon>Bacteroidota</taxon>
        <taxon>Sphingobacteriia</taxon>
        <taxon>Sphingobacteriales</taxon>
        <taxon>Sphingobacteriaceae</taxon>
        <taxon>Sphingobacterium</taxon>
    </lineage>
</organism>
<gene>
    <name evidence="9" type="ORF">H9853_11585</name>
</gene>
<dbReference type="InterPro" id="IPR050736">
    <property type="entry name" value="Sensor_HK_Regulatory"/>
</dbReference>
<evidence type="ECO:0000259" key="8">
    <source>
        <dbReference type="PROSITE" id="PS50109"/>
    </source>
</evidence>
<evidence type="ECO:0000256" key="6">
    <source>
        <dbReference type="ARBA" id="ARBA00023012"/>
    </source>
</evidence>
<dbReference type="FunFam" id="3.30.565.10:FF:000006">
    <property type="entry name" value="Sensor histidine kinase WalK"/>
    <property type="match status" value="1"/>
</dbReference>
<proteinExistence type="predicted"/>
<dbReference type="EC" id="2.7.13.3" evidence="2"/>
<feature type="domain" description="Histidine kinase" evidence="8">
    <location>
        <begin position="339"/>
        <end position="554"/>
    </location>
</feature>
<comment type="catalytic activity">
    <reaction evidence="1">
        <text>ATP + protein L-histidine = ADP + protein N-phospho-L-histidine.</text>
        <dbReference type="EC" id="2.7.13.3"/>
    </reaction>
</comment>
<reference evidence="9" key="1">
    <citation type="journal article" date="2021" name="PeerJ">
        <title>Extensive microbial diversity within the chicken gut microbiome revealed by metagenomics and culture.</title>
        <authorList>
            <person name="Gilroy R."/>
            <person name="Ravi A."/>
            <person name="Getino M."/>
            <person name="Pursley I."/>
            <person name="Horton D.L."/>
            <person name="Alikhan N.F."/>
            <person name="Baker D."/>
            <person name="Gharbi K."/>
            <person name="Hall N."/>
            <person name="Watson M."/>
            <person name="Adriaenssens E.M."/>
            <person name="Foster-Nyarko E."/>
            <person name="Jarju S."/>
            <person name="Secka A."/>
            <person name="Antonio M."/>
            <person name="Oren A."/>
            <person name="Chaudhuri R.R."/>
            <person name="La Ragione R."/>
            <person name="Hildebrand F."/>
            <person name="Pallen M.J."/>
        </authorList>
    </citation>
    <scope>NUCLEOTIDE SEQUENCE</scope>
    <source>
        <strain evidence="9">1719</strain>
    </source>
</reference>
<dbReference type="InterPro" id="IPR036097">
    <property type="entry name" value="HisK_dim/P_sf"/>
</dbReference>
<sequence length="556" mass="64509">MKKVNTGYKKNFGLLVSSVIFITALFLVSVLLARSTVRNNVTSDFNNRKVEVYDESIVLFNEFFDKRIPEISYYQGYMDADLAAEYANQVLRRYPFVEDMVFYDIVLANNDSIPTGVKFNNLLIHLKSIHTFFLDEEFRFKKKKIPEEQSKEYIDDFNNTALKLVSFLDRVDETTRLTDNEIFKVFYSINPGKIAYMNIPRLSDLTAYKDLMIRGDMPETSYDQDMMVFNIDPQKIKIINKYPNLYESIEIVPIVEGTLQESPVYMQTDLLLPGVLSEYKLQFDTSELFISKEINRKFVPVVLVLCFLYLVLLLIVYLIFRNVTTNSKLYALQYDFINNLTHEFKTPVSVIKIAGNNIKSAKELSRQEQDLYGKILDQEADKLNNLMNTLLSFTQIENKSIRFKGEEVDIKEFGEQIFSANKLKYTDMKISYSIDVQRKLYADPVLLGSVFQNLIDNAYKYSEINNKTLDVKIFQNKRNFVFIFRDKGIGIDKKELGKVFNKFYRVKNQFNQQGSIGLGLAFCKEITEFMGGEIKVSSEVGVGTTFTLTFPLNFKN</sequence>
<dbReference type="InterPro" id="IPR036890">
    <property type="entry name" value="HATPase_C_sf"/>
</dbReference>
<dbReference type="Pfam" id="PF02518">
    <property type="entry name" value="HATPase_c"/>
    <property type="match status" value="1"/>
</dbReference>
<dbReference type="CDD" id="cd00082">
    <property type="entry name" value="HisKA"/>
    <property type="match status" value="1"/>
</dbReference>
<dbReference type="PRINTS" id="PR00344">
    <property type="entry name" value="BCTRLSENSOR"/>
</dbReference>
<keyword evidence="6" id="KW-0902">Two-component regulatory system</keyword>
<dbReference type="Proteomes" id="UP000824156">
    <property type="component" value="Unassembled WGS sequence"/>
</dbReference>
<dbReference type="Gene3D" id="3.30.565.10">
    <property type="entry name" value="Histidine kinase-like ATPase, C-terminal domain"/>
    <property type="match status" value="1"/>
</dbReference>
<evidence type="ECO:0000313" key="10">
    <source>
        <dbReference type="Proteomes" id="UP000824156"/>
    </source>
</evidence>
<keyword evidence="3" id="KW-0597">Phosphoprotein</keyword>
<dbReference type="SMART" id="SM00387">
    <property type="entry name" value="HATPase_c"/>
    <property type="match status" value="1"/>
</dbReference>
<dbReference type="Gene3D" id="1.10.287.130">
    <property type="match status" value="1"/>
</dbReference>
<dbReference type="EMBL" id="DXEZ01000326">
    <property type="protein sequence ID" value="HIX55653.1"/>
    <property type="molecule type" value="Genomic_DNA"/>
</dbReference>
<dbReference type="InterPro" id="IPR005467">
    <property type="entry name" value="His_kinase_dom"/>
</dbReference>
<evidence type="ECO:0000256" key="2">
    <source>
        <dbReference type="ARBA" id="ARBA00012438"/>
    </source>
</evidence>
<dbReference type="InterPro" id="IPR003661">
    <property type="entry name" value="HisK_dim/P_dom"/>
</dbReference>
<dbReference type="AlphaFoldDB" id="A0A9D1WAU4"/>
<keyword evidence="7" id="KW-0812">Transmembrane</keyword>
<dbReference type="InterPro" id="IPR004358">
    <property type="entry name" value="Sig_transdc_His_kin-like_C"/>
</dbReference>
<keyword evidence="5 9" id="KW-0418">Kinase</keyword>
<evidence type="ECO:0000256" key="5">
    <source>
        <dbReference type="ARBA" id="ARBA00022777"/>
    </source>
</evidence>
<feature type="transmembrane region" description="Helical" evidence="7">
    <location>
        <begin position="12"/>
        <end position="33"/>
    </location>
</feature>
<dbReference type="PROSITE" id="PS50109">
    <property type="entry name" value="HIS_KIN"/>
    <property type="match status" value="1"/>
</dbReference>
<evidence type="ECO:0000256" key="1">
    <source>
        <dbReference type="ARBA" id="ARBA00000085"/>
    </source>
</evidence>
<evidence type="ECO:0000256" key="7">
    <source>
        <dbReference type="SAM" id="Phobius"/>
    </source>
</evidence>
<dbReference type="PANTHER" id="PTHR43711">
    <property type="entry name" value="TWO-COMPONENT HISTIDINE KINASE"/>
    <property type="match status" value="1"/>
</dbReference>
<name>A0A9D1WAU4_9SPHI</name>
<dbReference type="SUPFAM" id="SSF55874">
    <property type="entry name" value="ATPase domain of HSP90 chaperone/DNA topoisomerase II/histidine kinase"/>
    <property type="match status" value="1"/>
</dbReference>
<dbReference type="InterPro" id="IPR003594">
    <property type="entry name" value="HATPase_dom"/>
</dbReference>
<dbReference type="CDD" id="cd00075">
    <property type="entry name" value="HATPase"/>
    <property type="match status" value="1"/>
</dbReference>
<dbReference type="SMART" id="SM00388">
    <property type="entry name" value="HisKA"/>
    <property type="match status" value="1"/>
</dbReference>
<keyword evidence="7" id="KW-1133">Transmembrane helix</keyword>